<sequence length="125" mass="14880">MIKLLRQHLLENEKLLSLLDNKEAIYHLEKPLKVKADHFIVFNERLLEDKYIKTYQLTFNIESPNVEKVISIEEELIKYLNDVRCEKLIKNEDTFIRNIQVLNGGGKIRLPEGNWRSVIFFLLKL</sequence>
<proteinExistence type="predicted"/>
<reference evidence="1 2" key="1">
    <citation type="submission" date="2019-03" db="EMBL/GenBank/DDBJ databases">
        <title>Genomic Encyclopedia of Type Strains, Phase IV (KMG-IV): sequencing the most valuable type-strain genomes for metagenomic binning, comparative biology and taxonomic classification.</title>
        <authorList>
            <person name="Goeker M."/>
        </authorList>
    </citation>
    <scope>NUCLEOTIDE SEQUENCE [LARGE SCALE GENOMIC DNA]</scope>
    <source>
        <strain evidence="1 2">DSM 24629</strain>
    </source>
</reference>
<organism evidence="1 2">
    <name type="scientific">Natranaerovirga pectinivora</name>
    <dbReference type="NCBI Taxonomy" id="682400"/>
    <lineage>
        <taxon>Bacteria</taxon>
        <taxon>Bacillati</taxon>
        <taxon>Bacillota</taxon>
        <taxon>Clostridia</taxon>
        <taxon>Lachnospirales</taxon>
        <taxon>Natranaerovirgaceae</taxon>
        <taxon>Natranaerovirga</taxon>
    </lineage>
</organism>
<protein>
    <submittedName>
        <fullName evidence="1">Uncharacterized protein</fullName>
    </submittedName>
</protein>
<evidence type="ECO:0000313" key="1">
    <source>
        <dbReference type="EMBL" id="TCT16403.1"/>
    </source>
</evidence>
<evidence type="ECO:0000313" key="2">
    <source>
        <dbReference type="Proteomes" id="UP000294902"/>
    </source>
</evidence>
<dbReference type="EMBL" id="SMAL01000002">
    <property type="protein sequence ID" value="TCT16403.1"/>
    <property type="molecule type" value="Genomic_DNA"/>
</dbReference>
<dbReference type="AlphaFoldDB" id="A0A4R3MN33"/>
<dbReference type="RefSeq" id="WP_132250770.1">
    <property type="nucleotide sequence ID" value="NZ_SMAL01000002.1"/>
</dbReference>
<accession>A0A4R3MN33</accession>
<comment type="caution">
    <text evidence="1">The sequence shown here is derived from an EMBL/GenBank/DDBJ whole genome shotgun (WGS) entry which is preliminary data.</text>
</comment>
<keyword evidence="2" id="KW-1185">Reference proteome</keyword>
<name>A0A4R3MN33_9FIRM</name>
<gene>
    <name evidence="1" type="ORF">EDC18_102422</name>
</gene>
<dbReference type="Proteomes" id="UP000294902">
    <property type="component" value="Unassembled WGS sequence"/>
</dbReference>